<feature type="region of interest" description="Disordered" evidence="1">
    <location>
        <begin position="406"/>
        <end position="433"/>
    </location>
</feature>
<dbReference type="Pfam" id="PF07303">
    <property type="entry name" value="Occludin_ELL"/>
    <property type="match status" value="1"/>
</dbReference>
<feature type="compositionally biased region" description="Basic and acidic residues" evidence="1">
    <location>
        <begin position="885"/>
        <end position="903"/>
    </location>
</feature>
<feature type="region of interest" description="Disordered" evidence="1">
    <location>
        <begin position="737"/>
        <end position="760"/>
    </location>
</feature>
<gene>
    <name evidence="3" type="ORF">Nepgr_005578</name>
</gene>
<feature type="region of interest" description="Disordered" evidence="1">
    <location>
        <begin position="1"/>
        <end position="42"/>
    </location>
</feature>
<accession>A0AAD3S3G9</accession>
<reference evidence="3" key="1">
    <citation type="submission" date="2023-05" db="EMBL/GenBank/DDBJ databases">
        <title>Nepenthes gracilis genome sequencing.</title>
        <authorList>
            <person name="Fukushima K."/>
        </authorList>
    </citation>
    <scope>NUCLEOTIDE SEQUENCE</scope>
    <source>
        <strain evidence="3">SING2019-196</strain>
    </source>
</reference>
<dbReference type="PANTHER" id="PTHR38372:SF2">
    <property type="entry name" value="DENTIN SIALOPHOSPHOPROTEIN-LIKE PROTEIN"/>
    <property type="match status" value="1"/>
</dbReference>
<evidence type="ECO:0000313" key="4">
    <source>
        <dbReference type="Proteomes" id="UP001279734"/>
    </source>
</evidence>
<proteinExistence type="predicted"/>
<dbReference type="PANTHER" id="PTHR38372">
    <property type="entry name" value="DENTIN SIALOPHOSPHOPROTEIN-LIKE PROTEIN"/>
    <property type="match status" value="1"/>
</dbReference>
<feature type="compositionally biased region" description="Basic and acidic residues" evidence="1">
    <location>
        <begin position="1"/>
        <end position="11"/>
    </location>
</feature>
<feature type="region of interest" description="Disordered" evidence="1">
    <location>
        <begin position="637"/>
        <end position="694"/>
    </location>
</feature>
<feature type="region of interest" description="Disordered" evidence="1">
    <location>
        <begin position="195"/>
        <end position="283"/>
    </location>
</feature>
<name>A0AAD3S3G9_NEPGR</name>
<dbReference type="PROSITE" id="PS51980">
    <property type="entry name" value="OCEL"/>
    <property type="match status" value="1"/>
</dbReference>
<keyword evidence="4" id="KW-1185">Reference proteome</keyword>
<feature type="domain" description="OCEL" evidence="2">
    <location>
        <begin position="1084"/>
        <end position="1192"/>
    </location>
</feature>
<organism evidence="3 4">
    <name type="scientific">Nepenthes gracilis</name>
    <name type="common">Slender pitcher plant</name>
    <dbReference type="NCBI Taxonomy" id="150966"/>
    <lineage>
        <taxon>Eukaryota</taxon>
        <taxon>Viridiplantae</taxon>
        <taxon>Streptophyta</taxon>
        <taxon>Embryophyta</taxon>
        <taxon>Tracheophyta</taxon>
        <taxon>Spermatophyta</taxon>
        <taxon>Magnoliopsida</taxon>
        <taxon>eudicotyledons</taxon>
        <taxon>Gunneridae</taxon>
        <taxon>Pentapetalae</taxon>
        <taxon>Caryophyllales</taxon>
        <taxon>Nepenthaceae</taxon>
        <taxon>Nepenthes</taxon>
    </lineage>
</organism>
<feature type="compositionally biased region" description="Basic and acidic residues" evidence="1">
    <location>
        <begin position="637"/>
        <end position="660"/>
    </location>
</feature>
<evidence type="ECO:0000313" key="3">
    <source>
        <dbReference type="EMBL" id="GMH03739.1"/>
    </source>
</evidence>
<feature type="compositionally biased region" description="Polar residues" evidence="1">
    <location>
        <begin position="483"/>
        <end position="496"/>
    </location>
</feature>
<feature type="compositionally biased region" description="Basic and acidic residues" evidence="1">
    <location>
        <begin position="1050"/>
        <end position="1067"/>
    </location>
</feature>
<feature type="compositionally biased region" description="Basic and acidic residues" evidence="1">
    <location>
        <begin position="781"/>
        <end position="791"/>
    </location>
</feature>
<evidence type="ECO:0000259" key="2">
    <source>
        <dbReference type="PROSITE" id="PS51980"/>
    </source>
</evidence>
<dbReference type="EMBL" id="BSYO01000004">
    <property type="protein sequence ID" value="GMH03739.1"/>
    <property type="molecule type" value="Genomic_DNA"/>
</dbReference>
<feature type="region of interest" description="Disordered" evidence="1">
    <location>
        <begin position="776"/>
        <end position="820"/>
    </location>
</feature>
<feature type="region of interest" description="Disordered" evidence="1">
    <location>
        <begin position="1009"/>
        <end position="1084"/>
    </location>
</feature>
<protein>
    <recommendedName>
        <fullName evidence="2">OCEL domain-containing protein</fullName>
    </recommendedName>
</protein>
<feature type="compositionally biased region" description="Basic and acidic residues" evidence="1">
    <location>
        <begin position="800"/>
        <end position="810"/>
    </location>
</feature>
<feature type="region of interest" description="Disordered" evidence="1">
    <location>
        <begin position="885"/>
        <end position="967"/>
    </location>
</feature>
<dbReference type="Proteomes" id="UP001279734">
    <property type="component" value="Unassembled WGS sequence"/>
</dbReference>
<feature type="compositionally biased region" description="Polar residues" evidence="1">
    <location>
        <begin position="252"/>
        <end position="266"/>
    </location>
</feature>
<dbReference type="SUPFAM" id="SSF144292">
    <property type="entry name" value="occludin/ELL-like"/>
    <property type="match status" value="1"/>
</dbReference>
<dbReference type="AlphaFoldDB" id="A0AAD3S3G9"/>
<dbReference type="InterPro" id="IPR010844">
    <property type="entry name" value="Occludin_ELL"/>
</dbReference>
<feature type="compositionally biased region" description="Basic and acidic residues" evidence="1">
    <location>
        <begin position="499"/>
        <end position="513"/>
    </location>
</feature>
<feature type="compositionally biased region" description="Basic and acidic residues" evidence="1">
    <location>
        <begin position="748"/>
        <end position="760"/>
    </location>
</feature>
<evidence type="ECO:0000256" key="1">
    <source>
        <dbReference type="SAM" id="MobiDB-lite"/>
    </source>
</evidence>
<feature type="compositionally biased region" description="Low complexity" evidence="1">
    <location>
        <begin position="514"/>
        <end position="537"/>
    </location>
</feature>
<comment type="caution">
    <text evidence="3">The sequence shown here is derived from an EMBL/GenBank/DDBJ whole genome shotgun (WGS) entry which is preliminary data.</text>
</comment>
<feature type="compositionally biased region" description="Basic and acidic residues" evidence="1">
    <location>
        <begin position="223"/>
        <end position="234"/>
    </location>
</feature>
<dbReference type="Gene3D" id="6.10.140.340">
    <property type="match status" value="1"/>
</dbReference>
<feature type="compositionally biased region" description="Basic and acidic residues" evidence="1">
    <location>
        <begin position="553"/>
        <end position="573"/>
    </location>
</feature>
<feature type="region of interest" description="Disordered" evidence="1">
    <location>
        <begin position="479"/>
        <end position="589"/>
    </location>
</feature>
<feature type="compositionally biased region" description="Polar residues" evidence="1">
    <location>
        <begin position="406"/>
        <end position="418"/>
    </location>
</feature>
<sequence length="1194" mass="132342">MYSPHEIDRGGGRRRGGGGERNAFPGPYSHHPSAAGRFPYGGSAPGGRNLLASTPVSSTAQVATEESFSLVPGTFLSFAAIIRLAPDLVDEIQRVEAQGGAARIKFDSHQNNPSGNVFDVGGKEFRFTWSPEMGELCDIYEEDQNGEDGDWLLVESGRPWRKLNVRRILDESTKNHLKMISEEAKRNLESQKAIVLDPGNPSVKSRVKELASDEVSPLKTLKQKKEPPFKKQKVESPQAGGPPKDVHKYGFPSTTPVKGRLSTSPVPSAPDQSDPIASPSATGNLNNVQAIAQDPMAIQESFKENVVSSVREIPSRAFGGVQGTTGFTGNQSAMSTDLQDLLITLLKEKPNGMSIKALEKAVGNTIHSSVRKIEPILKKIATFQASGQYLLKPGVEVEKIIQRSFAETGSSPGDNSCKMTDPEDNHGAVPGQPHSCLTKNFPAGDFEEQAFSESTKYGEHTNLVEKIEITQHSSAHLCDKKGSVNSEGQAGSSSNTGNDSDKDSNRSDSDSPRRTSSTSPEGSGSVSSSDSDSGSSYDSKEGSDVDVDIITIGDEKEPNHSGINEKQDSHGSQDVEIEDLPDNNQEAEQTTVVVSATNADVKSVEKYQHTSPDHKHQDMFNGRENIVSDDIWHEQLDGSEKSRGKYKRAADTNHLEEDSHHLKRSKAGILAQSSKHGHRAPHFSGNQYKISPGRLNQKHYKSLDSQMPNMYNSYSVKSDLQKGYNYATPEKTIAEMQQSSRRSAAWSHDTETADRSGKHADSLGRCVKYQEQSVLTHGLPKQKDKFHRVTPDEIGNSSEKSNRKVKESGRRNGQPMPWESEYRKYGDHVKKFNMEVHLLNSQIMGSSLKASDRGHSINAGRSSLVNGRCGMLHRELSDLEFSELRKPFPKKPGGDKKQFERKGSFKQWDTKGGNSDTWNAHLGREKPAGPPNLDAGKPSTPNLRAGVPGNLKGSSKRWPPYPYTEDPLRPLRTLAQSHLQNSAAEMRSLSNKAPNISHQAIEGEQIGIKGYGDTHKSSHVRTQHHDSKQELAPCSVKRNKSQNSNASADATDRRKGDSLNKGHNGDSKRRKSSDEDNLYSKYERDEPELKGPIKDFSQYKEYVQEYQEKYDSYCSLNNILEGVRKDFEKLGRDLISAKGRDMVRYQNIVDQLRERYRHCGPRHMRLKKIFLVLHEELKNLKQRIKYFAEPYIND</sequence>